<dbReference type="SUPFAM" id="SSF46785">
    <property type="entry name" value="Winged helix' DNA-binding domain"/>
    <property type="match status" value="1"/>
</dbReference>
<evidence type="ECO:0000259" key="2">
    <source>
        <dbReference type="Pfam" id="PF25213"/>
    </source>
</evidence>
<evidence type="ECO:0000256" key="1">
    <source>
        <dbReference type="SAM" id="MobiDB-lite"/>
    </source>
</evidence>
<dbReference type="CDD" id="cd00090">
    <property type="entry name" value="HTH_ARSR"/>
    <property type="match status" value="1"/>
</dbReference>
<dbReference type="Gene3D" id="1.10.10.10">
    <property type="entry name" value="Winged helix-like DNA-binding domain superfamily/Winged helix DNA-binding domain"/>
    <property type="match status" value="1"/>
</dbReference>
<feature type="region of interest" description="Disordered" evidence="1">
    <location>
        <begin position="1"/>
        <end position="25"/>
    </location>
</feature>
<dbReference type="AlphaFoldDB" id="A0A1I6IYF0"/>
<dbReference type="InterPro" id="IPR036388">
    <property type="entry name" value="WH-like_DNA-bd_sf"/>
</dbReference>
<dbReference type="Proteomes" id="UP000198531">
    <property type="component" value="Unassembled WGS sequence"/>
</dbReference>
<organism evidence="3 4">
    <name type="scientific">Halogeometricum rufum</name>
    <dbReference type="NCBI Taxonomy" id="553469"/>
    <lineage>
        <taxon>Archaea</taxon>
        <taxon>Methanobacteriati</taxon>
        <taxon>Methanobacteriota</taxon>
        <taxon>Stenosarchaea group</taxon>
        <taxon>Halobacteria</taxon>
        <taxon>Halobacteriales</taxon>
        <taxon>Haloferacaceae</taxon>
        <taxon>Halogeometricum</taxon>
    </lineage>
</organism>
<dbReference type="InterPro" id="IPR036390">
    <property type="entry name" value="WH_DNA-bd_sf"/>
</dbReference>
<gene>
    <name evidence="3" type="ORF">SAMN04487947_3872</name>
</gene>
<accession>A0A1I6IYF0</accession>
<feature type="domain" description="HVO-A0261-like N-terminal" evidence="2">
    <location>
        <begin position="30"/>
        <end position="79"/>
    </location>
</feature>
<proteinExistence type="predicted"/>
<dbReference type="InterPro" id="IPR011991">
    <property type="entry name" value="ArsR-like_HTH"/>
</dbReference>
<keyword evidence="4" id="KW-1185">Reference proteome</keyword>
<dbReference type="Pfam" id="PF25213">
    <property type="entry name" value="HVO_A0261_N"/>
    <property type="match status" value="1"/>
</dbReference>
<dbReference type="EMBL" id="FOYT01000005">
    <property type="protein sequence ID" value="SFR71719.1"/>
    <property type="molecule type" value="Genomic_DNA"/>
</dbReference>
<evidence type="ECO:0000313" key="4">
    <source>
        <dbReference type="Proteomes" id="UP000198531"/>
    </source>
</evidence>
<protein>
    <submittedName>
        <fullName evidence="3">MarR family protein</fullName>
    </submittedName>
</protein>
<sequence>MSLAMSRREETEAKKPNVTEERGDTDLLSLLNTEYTQTILELIRAEPRTAREIIEGCGASKPTVYRRLNDLEDAGLVESGTALAVDGHHRRTFVSTLRSISVDVSDDGVAVTVTKSNSTRLSSQNGQVSAGD</sequence>
<reference evidence="4" key="1">
    <citation type="submission" date="2016-10" db="EMBL/GenBank/DDBJ databases">
        <authorList>
            <person name="Varghese N."/>
            <person name="Submissions S."/>
        </authorList>
    </citation>
    <scope>NUCLEOTIDE SEQUENCE [LARGE SCALE GENOMIC DNA]</scope>
    <source>
        <strain evidence="4">CGMCC 1.7736</strain>
    </source>
</reference>
<dbReference type="InterPro" id="IPR057527">
    <property type="entry name" value="HVO_A0261-like_N"/>
</dbReference>
<name>A0A1I6IYF0_9EURY</name>
<evidence type="ECO:0000313" key="3">
    <source>
        <dbReference type="EMBL" id="SFR71719.1"/>
    </source>
</evidence>